<dbReference type="InterPro" id="IPR015404">
    <property type="entry name" value="Vps5_C"/>
</dbReference>
<dbReference type="Gene3D" id="1.20.1270.60">
    <property type="entry name" value="Arfaptin homology (AH) domain/BAR domain"/>
    <property type="match status" value="1"/>
</dbReference>
<feature type="compositionally biased region" description="Pro residues" evidence="1">
    <location>
        <begin position="489"/>
        <end position="504"/>
    </location>
</feature>
<name>L8X5G5_THACA</name>
<dbReference type="HOGENOM" id="CLU_015466_0_0_1"/>
<feature type="region of interest" description="Disordered" evidence="1">
    <location>
        <begin position="427"/>
        <end position="556"/>
    </location>
</feature>
<sequence>MDDPLGTPSLPAWPATPHTPNSPGPQPTLPLPRPASPLPPSQIVGGPPKEPQIYGQPTPGLLSPQLNTTANGSKLEREGQYLRVRITGLDRNRRDIIARIDAQNFRDLQSRLPTAPHKPLFLLSHYHRLRHPQMKKASSHESNSRDILLIIIQTDDRLVKVALQRWFTRVCEDQVLMREDEVRSFIESDFGYQPTPRPRRRTGSGFSLMKRSVPDEDEDLMSARLELTRLEVQFFDAAKAIDRLTLSAAHAEMGNKLINVATTEAHPPLGQALRKLGRAWHSIGDVDQAQSLSECVIVGDALGYQGLNAKSAKETLAQRTQVLEDYQSAVKATIAKRRQIERLKQSSNIRPEKVDEALEDLEEANKVEQLFQRRVEGISENLHNALRVHARHAHEDIASMLIEHARASVHYEKARLKELEALKGDVERANGPAVHGNGRTPLTGESRVPITSPAGGATPIRGPLIQPPLTSSAPSSGPPSPHVVRPPIVSGPPIPQGTPGPGPQPAQVKAPAGPSIPTPAAPSLDPLGVPPRPQSAASSIPGTPNPLHTPAQPHPLAKSMYAQPTHRKLDAREAAAKLAPTQGWTHPSKSKGKTRDKDLTGNSSRMIQHTHHLRGNKRAGSEFEDEVDSVGAGPSSSVHTSSEERPCKKSKQAETRLCPLCNKRIPLHMLAQHTEMELAKVNQVMHADSPDPTGRDTGMR</sequence>
<dbReference type="AlphaFoldDB" id="L8X5G5"/>
<feature type="compositionally biased region" description="Basic and acidic residues" evidence="1">
    <location>
        <begin position="641"/>
        <end position="653"/>
    </location>
</feature>
<gene>
    <name evidence="3" type="ORF">AG1IA_00444</name>
</gene>
<reference evidence="3 4" key="1">
    <citation type="journal article" date="2013" name="Nat. Commun.">
        <title>The evolution and pathogenic mechanisms of the rice sheath blight pathogen.</title>
        <authorList>
            <person name="Zheng A."/>
            <person name="Lin R."/>
            <person name="Xu L."/>
            <person name="Qin P."/>
            <person name="Tang C."/>
            <person name="Ai P."/>
            <person name="Zhang D."/>
            <person name="Liu Y."/>
            <person name="Sun Z."/>
            <person name="Feng H."/>
            <person name="Wang Y."/>
            <person name="Chen Y."/>
            <person name="Liang X."/>
            <person name="Fu R."/>
            <person name="Li Q."/>
            <person name="Zhang J."/>
            <person name="Yu X."/>
            <person name="Xie Z."/>
            <person name="Ding L."/>
            <person name="Guan P."/>
            <person name="Tang J."/>
            <person name="Liang Y."/>
            <person name="Wang S."/>
            <person name="Deng Q."/>
            <person name="Li S."/>
            <person name="Zhu J."/>
            <person name="Wang L."/>
            <person name="Liu H."/>
            <person name="Li P."/>
        </authorList>
    </citation>
    <scope>NUCLEOTIDE SEQUENCE [LARGE SCALE GENOMIC DNA]</scope>
    <source>
        <strain evidence="4">AG-1 IA</strain>
    </source>
</reference>
<dbReference type="OrthoDB" id="9976382at2759"/>
<dbReference type="Pfam" id="PF09325">
    <property type="entry name" value="Vps5"/>
    <property type="match status" value="1"/>
</dbReference>
<feature type="region of interest" description="Disordered" evidence="1">
    <location>
        <begin position="1"/>
        <end position="74"/>
    </location>
</feature>
<protein>
    <submittedName>
        <fullName evidence="3">Vacuolar protein sorting-associated protein vps17</fullName>
    </submittedName>
</protein>
<dbReference type="PANTHER" id="PTHR47433">
    <property type="entry name" value="VACUOLAR PROTEIN SORTING-ASSOCIATED PROTEIN 17"/>
    <property type="match status" value="1"/>
</dbReference>
<dbReference type="PANTHER" id="PTHR47433:SF1">
    <property type="entry name" value="VACUOLAR PROTEIN SORTING-ASSOCIATED PROTEIN 17"/>
    <property type="match status" value="1"/>
</dbReference>
<dbReference type="STRING" id="983506.L8X5G5"/>
<evidence type="ECO:0000313" key="3">
    <source>
        <dbReference type="EMBL" id="ELU45566.1"/>
    </source>
</evidence>
<evidence type="ECO:0000256" key="1">
    <source>
        <dbReference type="SAM" id="MobiDB-lite"/>
    </source>
</evidence>
<organism evidence="3 4">
    <name type="scientific">Thanatephorus cucumeris (strain AG1-IA)</name>
    <name type="common">Rice sheath blight fungus</name>
    <name type="synonym">Rhizoctonia solani</name>
    <dbReference type="NCBI Taxonomy" id="983506"/>
    <lineage>
        <taxon>Eukaryota</taxon>
        <taxon>Fungi</taxon>
        <taxon>Dikarya</taxon>
        <taxon>Basidiomycota</taxon>
        <taxon>Agaricomycotina</taxon>
        <taxon>Agaricomycetes</taxon>
        <taxon>Cantharellales</taxon>
        <taxon>Ceratobasidiaceae</taxon>
        <taxon>Rhizoctonia</taxon>
        <taxon>Rhizoctonia solani AG-1</taxon>
    </lineage>
</organism>
<accession>L8X5G5</accession>
<feature type="compositionally biased region" description="Basic residues" evidence="1">
    <location>
        <begin position="608"/>
        <end position="617"/>
    </location>
</feature>
<feature type="domain" description="Sorting nexin/Vps5-like C-terminal" evidence="2">
    <location>
        <begin position="204"/>
        <end position="418"/>
    </location>
</feature>
<dbReference type="GO" id="GO:0006886">
    <property type="term" value="P:intracellular protein transport"/>
    <property type="evidence" value="ECO:0007669"/>
    <property type="project" value="TreeGrafter"/>
</dbReference>
<dbReference type="InterPro" id="IPR053055">
    <property type="entry name" value="VPS17"/>
</dbReference>
<feature type="compositionally biased region" description="Pro residues" evidence="1">
    <location>
        <begin position="20"/>
        <end position="40"/>
    </location>
</feature>
<dbReference type="EMBL" id="AFRT01000065">
    <property type="protein sequence ID" value="ELU45566.1"/>
    <property type="molecule type" value="Genomic_DNA"/>
</dbReference>
<dbReference type="GO" id="GO:0005768">
    <property type="term" value="C:endosome"/>
    <property type="evidence" value="ECO:0007669"/>
    <property type="project" value="TreeGrafter"/>
</dbReference>
<evidence type="ECO:0000259" key="2">
    <source>
        <dbReference type="Pfam" id="PF09325"/>
    </source>
</evidence>
<comment type="caution">
    <text evidence="3">The sequence shown here is derived from an EMBL/GenBank/DDBJ whole genome shotgun (WGS) entry which is preliminary data.</text>
</comment>
<keyword evidence="4" id="KW-1185">Reference proteome</keyword>
<dbReference type="GO" id="GO:0030905">
    <property type="term" value="C:retromer, tubulation complex"/>
    <property type="evidence" value="ECO:0007669"/>
    <property type="project" value="TreeGrafter"/>
</dbReference>
<feature type="region of interest" description="Disordered" evidence="1">
    <location>
        <begin position="576"/>
        <end position="653"/>
    </location>
</feature>
<dbReference type="GO" id="GO:0032266">
    <property type="term" value="F:phosphatidylinositol-3-phosphate binding"/>
    <property type="evidence" value="ECO:0007669"/>
    <property type="project" value="TreeGrafter"/>
</dbReference>
<dbReference type="Proteomes" id="UP000011668">
    <property type="component" value="Unassembled WGS sequence"/>
</dbReference>
<dbReference type="InterPro" id="IPR027267">
    <property type="entry name" value="AH/BAR_dom_sf"/>
</dbReference>
<evidence type="ECO:0000313" key="4">
    <source>
        <dbReference type="Proteomes" id="UP000011668"/>
    </source>
</evidence>
<proteinExistence type="predicted"/>
<dbReference type="GO" id="GO:0005829">
    <property type="term" value="C:cytosol"/>
    <property type="evidence" value="ECO:0007669"/>
    <property type="project" value="GOC"/>
</dbReference>
<dbReference type="GO" id="GO:0042147">
    <property type="term" value="P:retrograde transport, endosome to Golgi"/>
    <property type="evidence" value="ECO:0007669"/>
    <property type="project" value="TreeGrafter"/>
</dbReference>
<dbReference type="OMA" id="WEETIIS"/>
<dbReference type="CDD" id="cd07596">
    <property type="entry name" value="BAR_SNX"/>
    <property type="match status" value="1"/>
</dbReference>